<feature type="chain" id="PRO_5045279278" description="Small secreted protein" evidence="1">
    <location>
        <begin position="28"/>
        <end position="177"/>
    </location>
</feature>
<keyword evidence="3" id="KW-1185">Reference proteome</keyword>
<reference evidence="2 3" key="1">
    <citation type="submission" date="2024-01" db="EMBL/GenBank/DDBJ databases">
        <title>Complete genome of Cladobotryum mycophilum ATHUM6906.</title>
        <authorList>
            <person name="Christinaki A.C."/>
            <person name="Myridakis A.I."/>
            <person name="Kouvelis V.N."/>
        </authorList>
    </citation>
    <scope>NUCLEOTIDE SEQUENCE [LARGE SCALE GENOMIC DNA]</scope>
    <source>
        <strain evidence="2 3">ATHUM6906</strain>
    </source>
</reference>
<accession>A0ABR0SJI4</accession>
<dbReference type="Proteomes" id="UP001338125">
    <property type="component" value="Unassembled WGS sequence"/>
</dbReference>
<sequence>MFFWPLLWATAAATGGAVLDSAPTTLALNITAINGRNGESVLECWQLKQKFTSSATPGTAGALSLTVGDASKVTYTIIPGQFDGGLHNAPAAQLVHFISGVAHITLPSSKDEAWIHGGKYGLIAAVDTAAVSKTGHRTQYPSMADTIGLQLPLNNWSAANYTVLHSGACGEDELTAL</sequence>
<evidence type="ECO:0000313" key="3">
    <source>
        <dbReference type="Proteomes" id="UP001338125"/>
    </source>
</evidence>
<keyword evidence="1" id="KW-0732">Signal</keyword>
<proteinExistence type="predicted"/>
<evidence type="ECO:0000256" key="1">
    <source>
        <dbReference type="SAM" id="SignalP"/>
    </source>
</evidence>
<name>A0ABR0SJI4_9HYPO</name>
<protein>
    <recommendedName>
        <fullName evidence="4">Small secreted protein</fullName>
    </recommendedName>
</protein>
<evidence type="ECO:0008006" key="4">
    <source>
        <dbReference type="Google" id="ProtNLM"/>
    </source>
</evidence>
<comment type="caution">
    <text evidence="2">The sequence shown here is derived from an EMBL/GenBank/DDBJ whole genome shotgun (WGS) entry which is preliminary data.</text>
</comment>
<gene>
    <name evidence="2" type="ORF">PT974_05268</name>
</gene>
<feature type="signal peptide" evidence="1">
    <location>
        <begin position="1"/>
        <end position="27"/>
    </location>
</feature>
<dbReference type="EMBL" id="JAVFKD010000012">
    <property type="protein sequence ID" value="KAK5991881.1"/>
    <property type="molecule type" value="Genomic_DNA"/>
</dbReference>
<evidence type="ECO:0000313" key="2">
    <source>
        <dbReference type="EMBL" id="KAK5991881.1"/>
    </source>
</evidence>
<organism evidence="2 3">
    <name type="scientific">Cladobotryum mycophilum</name>
    <dbReference type="NCBI Taxonomy" id="491253"/>
    <lineage>
        <taxon>Eukaryota</taxon>
        <taxon>Fungi</taxon>
        <taxon>Dikarya</taxon>
        <taxon>Ascomycota</taxon>
        <taxon>Pezizomycotina</taxon>
        <taxon>Sordariomycetes</taxon>
        <taxon>Hypocreomycetidae</taxon>
        <taxon>Hypocreales</taxon>
        <taxon>Hypocreaceae</taxon>
        <taxon>Cladobotryum</taxon>
    </lineage>
</organism>